<dbReference type="GO" id="GO:0005634">
    <property type="term" value="C:nucleus"/>
    <property type="evidence" value="ECO:0007669"/>
    <property type="project" value="UniProtKB-SubCell"/>
</dbReference>
<comment type="subcellular location">
    <subcellularLocation>
        <location evidence="1">Nucleus</location>
    </subcellularLocation>
</comment>
<keyword evidence="6" id="KW-0804">Transcription</keyword>
<evidence type="ECO:0000313" key="12">
    <source>
        <dbReference type="Proteomes" id="UP001163823"/>
    </source>
</evidence>
<feature type="domain" description="Calmodulin binding protein-like N-terminal" evidence="8">
    <location>
        <begin position="68"/>
        <end position="215"/>
    </location>
</feature>
<dbReference type="GO" id="GO:0003700">
    <property type="term" value="F:DNA-binding transcription factor activity"/>
    <property type="evidence" value="ECO:0007669"/>
    <property type="project" value="TreeGrafter"/>
</dbReference>
<gene>
    <name evidence="11" type="ORF">O6P43_011053</name>
</gene>
<dbReference type="PANTHER" id="PTHR31713:SF43">
    <property type="entry name" value="CALMODULIN-BINDING PROTEIN 60 G"/>
    <property type="match status" value="1"/>
</dbReference>
<accession>A0AAD7Q1T0</accession>
<dbReference type="PANTHER" id="PTHR31713">
    <property type="entry name" value="OS02G0177800 PROTEIN"/>
    <property type="match status" value="1"/>
</dbReference>
<feature type="domain" description="Calmodulin binding protein C-terminal" evidence="10">
    <location>
        <begin position="299"/>
        <end position="359"/>
    </location>
</feature>
<comment type="similarity">
    <text evidence="2">Belongs to the plant ACBP60 protein family.</text>
</comment>
<keyword evidence="12" id="KW-1185">Reference proteome</keyword>
<dbReference type="GO" id="GO:0005516">
    <property type="term" value="F:calmodulin binding"/>
    <property type="evidence" value="ECO:0007669"/>
    <property type="project" value="InterPro"/>
</dbReference>
<dbReference type="KEGG" id="qsa:O6P43_011053"/>
<keyword evidence="7" id="KW-0539">Nucleus</keyword>
<evidence type="ECO:0000256" key="2">
    <source>
        <dbReference type="ARBA" id="ARBA00007214"/>
    </source>
</evidence>
<dbReference type="Pfam" id="PF07887">
    <property type="entry name" value="Calmodulin_bind"/>
    <property type="match status" value="1"/>
</dbReference>
<dbReference type="AlphaFoldDB" id="A0AAD7Q1T0"/>
<dbReference type="InterPro" id="IPR046829">
    <property type="entry name" value="Calmod_bind_C"/>
</dbReference>
<sequence length="555" mass="61890">MRSELSPDEIAAALEPLFQKVFIRFVITKLHVFLNKVQEEVERVLKAFLLPSPGQTLNQTGTCGTSGLQLCFIDKLPPTVFTLTKLEAVDGTAIKVALFDARSQSRVNDGPLSSIKIEICVLNGDFGSDDNDNWSKEDFNASVVRERDGKRPLLTGDLIIKLQKGVACIGNNRFSDNSSWLRTRMFRLGARVVQQIPSEGYIREARSERFTVKDRRGELYKKHFPPSLNDEIWRLKNISKDGKFHKKLSSCGIRSVKDLLQLYVTNPSSLQKKFGKISKKCWEAIIDHAKACLVDNQNLYIYHTTEPPISILFNSIYMVVAVTFDGQKYYALDTLTSAQKHLVENVKQQAYKNVNGMISVDEQSTDSLLRSLAADQCIVPEQDPPQFVFPVADQDQQETWLGLINYPSASTSYAQGAVSNNQEVYVAENGDQMPEDSFSKEDFFSGISDKVHNWSQSGTQVPFMPGAGSYLAENDNSQIQMPGCFLAAPAYEQGNGFHFASVDGTEYGMLPSFTSSGVQILTGKPKAGWCKIRAAMKWGISVRRVVADKQLANLL</sequence>
<evidence type="ECO:0000259" key="10">
    <source>
        <dbReference type="Pfam" id="PF20452"/>
    </source>
</evidence>
<keyword evidence="3" id="KW-0805">Transcription regulation</keyword>
<evidence type="ECO:0000256" key="3">
    <source>
        <dbReference type="ARBA" id="ARBA00023015"/>
    </source>
</evidence>
<keyword evidence="5" id="KW-0010">Activator</keyword>
<comment type="caution">
    <text evidence="11">The sequence shown here is derived from an EMBL/GenBank/DDBJ whole genome shotgun (WGS) entry which is preliminary data.</text>
</comment>
<evidence type="ECO:0000259" key="9">
    <source>
        <dbReference type="Pfam" id="PF20451"/>
    </source>
</evidence>
<evidence type="ECO:0000256" key="5">
    <source>
        <dbReference type="ARBA" id="ARBA00023159"/>
    </source>
</evidence>
<name>A0AAD7Q1T0_QUISA</name>
<dbReference type="Pfam" id="PF20452">
    <property type="entry name" value="Calmod_bind_C"/>
    <property type="match status" value="1"/>
</dbReference>
<dbReference type="GO" id="GO:0080142">
    <property type="term" value="P:regulation of salicylic acid biosynthetic process"/>
    <property type="evidence" value="ECO:0007669"/>
    <property type="project" value="TreeGrafter"/>
</dbReference>
<evidence type="ECO:0000256" key="6">
    <source>
        <dbReference type="ARBA" id="ARBA00023163"/>
    </source>
</evidence>
<dbReference type="Proteomes" id="UP001163823">
    <property type="component" value="Chromosome 4"/>
</dbReference>
<keyword evidence="4" id="KW-0238">DNA-binding</keyword>
<evidence type="ECO:0000259" key="8">
    <source>
        <dbReference type="Pfam" id="PF07887"/>
    </source>
</evidence>
<dbReference type="InterPro" id="IPR046830">
    <property type="entry name" value="Calmod_bind_M"/>
</dbReference>
<feature type="domain" description="Calmodulin binding protein central" evidence="9">
    <location>
        <begin position="228"/>
        <end position="292"/>
    </location>
</feature>
<reference evidence="11" key="1">
    <citation type="journal article" date="2023" name="Science">
        <title>Elucidation of the pathway for biosynthesis of saponin adjuvants from the soapbark tree.</title>
        <authorList>
            <person name="Reed J."/>
            <person name="Orme A."/>
            <person name="El-Demerdash A."/>
            <person name="Owen C."/>
            <person name="Martin L.B.B."/>
            <person name="Misra R.C."/>
            <person name="Kikuchi S."/>
            <person name="Rejzek M."/>
            <person name="Martin A.C."/>
            <person name="Harkess A."/>
            <person name="Leebens-Mack J."/>
            <person name="Louveau T."/>
            <person name="Stephenson M.J."/>
            <person name="Osbourn A."/>
        </authorList>
    </citation>
    <scope>NUCLEOTIDE SEQUENCE</scope>
    <source>
        <strain evidence="11">S10</strain>
    </source>
</reference>
<evidence type="ECO:0000256" key="4">
    <source>
        <dbReference type="ARBA" id="ARBA00023125"/>
    </source>
</evidence>
<protein>
    <submittedName>
        <fullName evidence="11">Calmodulin-binding protein</fullName>
    </submittedName>
</protein>
<evidence type="ECO:0000256" key="1">
    <source>
        <dbReference type="ARBA" id="ARBA00004123"/>
    </source>
</evidence>
<evidence type="ECO:0000313" key="11">
    <source>
        <dbReference type="EMBL" id="KAJ7973292.1"/>
    </source>
</evidence>
<dbReference type="EMBL" id="JARAOO010000004">
    <property type="protein sequence ID" value="KAJ7973292.1"/>
    <property type="molecule type" value="Genomic_DNA"/>
</dbReference>
<proteinExistence type="inferred from homology"/>
<dbReference type="Pfam" id="PF20451">
    <property type="entry name" value="Calmod_bind_M"/>
    <property type="match status" value="1"/>
</dbReference>
<dbReference type="InterPro" id="IPR046831">
    <property type="entry name" value="Calmodulin_bind_N"/>
</dbReference>
<dbReference type="GO" id="GO:0043565">
    <property type="term" value="F:sequence-specific DNA binding"/>
    <property type="evidence" value="ECO:0007669"/>
    <property type="project" value="TreeGrafter"/>
</dbReference>
<dbReference type="InterPro" id="IPR012416">
    <property type="entry name" value="CBP60"/>
</dbReference>
<evidence type="ECO:0000256" key="7">
    <source>
        <dbReference type="ARBA" id="ARBA00023242"/>
    </source>
</evidence>
<organism evidence="11 12">
    <name type="scientific">Quillaja saponaria</name>
    <name type="common">Soap bark tree</name>
    <dbReference type="NCBI Taxonomy" id="32244"/>
    <lineage>
        <taxon>Eukaryota</taxon>
        <taxon>Viridiplantae</taxon>
        <taxon>Streptophyta</taxon>
        <taxon>Embryophyta</taxon>
        <taxon>Tracheophyta</taxon>
        <taxon>Spermatophyta</taxon>
        <taxon>Magnoliopsida</taxon>
        <taxon>eudicotyledons</taxon>
        <taxon>Gunneridae</taxon>
        <taxon>Pentapetalae</taxon>
        <taxon>rosids</taxon>
        <taxon>fabids</taxon>
        <taxon>Fabales</taxon>
        <taxon>Quillajaceae</taxon>
        <taxon>Quillaja</taxon>
    </lineage>
</organism>